<evidence type="ECO:0000313" key="2">
    <source>
        <dbReference type="EMBL" id="KAG8188613.1"/>
    </source>
</evidence>
<proteinExistence type="predicted"/>
<organism evidence="2 3">
    <name type="scientific">Oedothorax gibbosus</name>
    <dbReference type="NCBI Taxonomy" id="931172"/>
    <lineage>
        <taxon>Eukaryota</taxon>
        <taxon>Metazoa</taxon>
        <taxon>Ecdysozoa</taxon>
        <taxon>Arthropoda</taxon>
        <taxon>Chelicerata</taxon>
        <taxon>Arachnida</taxon>
        <taxon>Araneae</taxon>
        <taxon>Araneomorphae</taxon>
        <taxon>Entelegynae</taxon>
        <taxon>Araneoidea</taxon>
        <taxon>Linyphiidae</taxon>
        <taxon>Erigoninae</taxon>
        <taxon>Oedothorax</taxon>
    </lineage>
</organism>
<dbReference type="EMBL" id="JAFNEN010000235">
    <property type="protein sequence ID" value="KAG8188613.1"/>
    <property type="molecule type" value="Genomic_DNA"/>
</dbReference>
<comment type="caution">
    <text evidence="2">The sequence shown here is derived from an EMBL/GenBank/DDBJ whole genome shotgun (WGS) entry which is preliminary data.</text>
</comment>
<feature type="region of interest" description="Disordered" evidence="1">
    <location>
        <begin position="1"/>
        <end position="23"/>
    </location>
</feature>
<sequence>MPPKEHGEGNPNHAPKKTPSFFPSLTSGARRLLLGDFCQRLQFIRRQGSVSFEAAISMVAASNASVVRGQGSYLFESVLR</sequence>
<accession>A0AAV6UXQ2</accession>
<reference evidence="2 3" key="1">
    <citation type="journal article" date="2022" name="Nat. Ecol. Evol.">
        <title>A masculinizing supergene underlies an exaggerated male reproductive morph in a spider.</title>
        <authorList>
            <person name="Hendrickx F."/>
            <person name="De Corte Z."/>
            <person name="Sonet G."/>
            <person name="Van Belleghem S.M."/>
            <person name="Kostlbacher S."/>
            <person name="Vangestel C."/>
        </authorList>
    </citation>
    <scope>NUCLEOTIDE SEQUENCE [LARGE SCALE GENOMIC DNA]</scope>
    <source>
        <strain evidence="2">W744_W776</strain>
    </source>
</reference>
<evidence type="ECO:0000256" key="1">
    <source>
        <dbReference type="SAM" id="MobiDB-lite"/>
    </source>
</evidence>
<name>A0AAV6UXQ2_9ARAC</name>
<evidence type="ECO:0000313" key="3">
    <source>
        <dbReference type="Proteomes" id="UP000827092"/>
    </source>
</evidence>
<gene>
    <name evidence="2" type="ORF">JTE90_005968</name>
</gene>
<dbReference type="AlphaFoldDB" id="A0AAV6UXQ2"/>
<protein>
    <submittedName>
        <fullName evidence="2">Uncharacterized protein</fullName>
    </submittedName>
</protein>
<dbReference type="Proteomes" id="UP000827092">
    <property type="component" value="Unassembled WGS sequence"/>
</dbReference>
<keyword evidence="3" id="KW-1185">Reference proteome</keyword>